<organism evidence="2 3">
    <name type="scientific">Streptomyces violaceusniger</name>
    <dbReference type="NCBI Taxonomy" id="68280"/>
    <lineage>
        <taxon>Bacteria</taxon>
        <taxon>Bacillati</taxon>
        <taxon>Actinomycetota</taxon>
        <taxon>Actinomycetes</taxon>
        <taxon>Kitasatosporales</taxon>
        <taxon>Streptomycetaceae</taxon>
        <taxon>Streptomyces</taxon>
        <taxon>Streptomyces violaceusniger group</taxon>
    </lineage>
</organism>
<dbReference type="EMBL" id="BJHW01000001">
    <property type="protein sequence ID" value="GDY50111.1"/>
    <property type="molecule type" value="Genomic_DNA"/>
</dbReference>
<dbReference type="AlphaFoldDB" id="A0A4D4KLN0"/>
<gene>
    <name evidence="2" type="ORF">SVIO_007340</name>
</gene>
<feature type="domain" description="SnoaL-like" evidence="1">
    <location>
        <begin position="14"/>
        <end position="115"/>
    </location>
</feature>
<dbReference type="InterPro" id="IPR037401">
    <property type="entry name" value="SnoaL-like"/>
</dbReference>
<reference evidence="2 3" key="1">
    <citation type="journal article" date="2020" name="Int. J. Syst. Evol. Microbiol.">
        <title>Reclassification of Streptomyces castelarensis and Streptomyces sporoclivatus as later heterotypic synonyms of Streptomyces antimycoticus.</title>
        <authorList>
            <person name="Komaki H."/>
            <person name="Tamura T."/>
        </authorList>
    </citation>
    <scope>NUCLEOTIDE SEQUENCE [LARGE SCALE GENOMIC DNA]</scope>
    <source>
        <strain evidence="2 3">NBRC 13459</strain>
    </source>
</reference>
<accession>A0A4D4KLN0</accession>
<name>A0A4D4KLN0_STRVO</name>
<dbReference type="Gene3D" id="3.10.450.50">
    <property type="match status" value="1"/>
</dbReference>
<protein>
    <recommendedName>
        <fullName evidence="1">SnoaL-like domain-containing protein</fullName>
    </recommendedName>
</protein>
<dbReference type="Proteomes" id="UP000301309">
    <property type="component" value="Unassembled WGS sequence"/>
</dbReference>
<proteinExistence type="predicted"/>
<evidence type="ECO:0000313" key="2">
    <source>
        <dbReference type="EMBL" id="GDY50111.1"/>
    </source>
</evidence>
<dbReference type="NCBIfam" id="TIGR02246">
    <property type="entry name" value="SgcJ/EcaC family oxidoreductase"/>
    <property type="match status" value="1"/>
</dbReference>
<evidence type="ECO:0000313" key="3">
    <source>
        <dbReference type="Proteomes" id="UP000301309"/>
    </source>
</evidence>
<dbReference type="RefSeq" id="WP_344597411.1">
    <property type="nucleotide sequence ID" value="NZ_BAAASO010000049.1"/>
</dbReference>
<keyword evidence="3" id="KW-1185">Reference proteome</keyword>
<dbReference type="SUPFAM" id="SSF54427">
    <property type="entry name" value="NTF2-like"/>
    <property type="match status" value="1"/>
</dbReference>
<dbReference type="Pfam" id="PF12680">
    <property type="entry name" value="SnoaL_2"/>
    <property type="match status" value="1"/>
</dbReference>
<sequence length="148" mass="16423">MTISMPVDEILAGMARAWNAGDGAAWAAHFAEDADFVDVVGRVQRGRDVIATEHQKIFDTVYQGSRLAIRCLDSRQLADGVLLVHTVSTLRVPEGPRAGEWHAIQTKIVRDGKILAFHNTGRMDLADFVGDDEGLARRSPQEWRRQDS</sequence>
<evidence type="ECO:0000259" key="1">
    <source>
        <dbReference type="Pfam" id="PF12680"/>
    </source>
</evidence>
<dbReference type="InterPro" id="IPR011944">
    <property type="entry name" value="Steroid_delta5-4_isomerase"/>
</dbReference>
<dbReference type="InterPro" id="IPR032710">
    <property type="entry name" value="NTF2-like_dom_sf"/>
</dbReference>
<comment type="caution">
    <text evidence="2">The sequence shown here is derived from an EMBL/GenBank/DDBJ whole genome shotgun (WGS) entry which is preliminary data.</text>
</comment>